<dbReference type="KEGG" id="aser:Asera_07130"/>
<dbReference type="InterPro" id="IPR051794">
    <property type="entry name" value="PG_Endopeptidase_C40"/>
</dbReference>
<evidence type="ECO:0000256" key="6">
    <source>
        <dbReference type="SAM" id="SignalP"/>
    </source>
</evidence>
<evidence type="ECO:0000256" key="4">
    <source>
        <dbReference type="ARBA" id="ARBA00022807"/>
    </source>
</evidence>
<dbReference type="InterPro" id="IPR000064">
    <property type="entry name" value="NLP_P60_dom"/>
</dbReference>
<keyword evidence="4" id="KW-0788">Thiol protease</keyword>
<keyword evidence="5" id="KW-0175">Coiled coil</keyword>
<accession>A0A810KVA6</accession>
<evidence type="ECO:0000256" key="1">
    <source>
        <dbReference type="ARBA" id="ARBA00007074"/>
    </source>
</evidence>
<dbReference type="AlphaFoldDB" id="A0A810KVA6"/>
<proteinExistence type="inferred from homology"/>
<feature type="domain" description="NlpC/P60" evidence="7">
    <location>
        <begin position="214"/>
        <end position="332"/>
    </location>
</feature>
<comment type="similarity">
    <text evidence="1">Belongs to the peptidase C40 family.</text>
</comment>
<dbReference type="InterPro" id="IPR038765">
    <property type="entry name" value="Papain-like_cys_pep_sf"/>
</dbReference>
<dbReference type="OrthoDB" id="5177647at2"/>
<dbReference type="Pfam" id="PF00877">
    <property type="entry name" value="NLPC_P60"/>
    <property type="match status" value="1"/>
</dbReference>
<protein>
    <recommendedName>
        <fullName evidence="7">NlpC/P60 domain-containing protein</fullName>
    </recommendedName>
</protein>
<evidence type="ECO:0000256" key="2">
    <source>
        <dbReference type="ARBA" id="ARBA00022670"/>
    </source>
</evidence>
<dbReference type="SUPFAM" id="SSF54001">
    <property type="entry name" value="Cysteine proteinases"/>
    <property type="match status" value="1"/>
</dbReference>
<keyword evidence="3" id="KW-0378">Hydrolase</keyword>
<dbReference type="Gene3D" id="3.90.1720.10">
    <property type="entry name" value="endopeptidase domain like (from Nostoc punctiforme)"/>
    <property type="match status" value="1"/>
</dbReference>
<keyword evidence="9" id="KW-1185">Reference proteome</keyword>
<dbReference type="Gene3D" id="6.10.250.3150">
    <property type="match status" value="1"/>
</dbReference>
<reference evidence="8" key="1">
    <citation type="submission" date="2020-08" db="EMBL/GenBank/DDBJ databases">
        <title>Whole genome shotgun sequence of Actinocatenispora sera NBRC 101916.</title>
        <authorList>
            <person name="Komaki H."/>
            <person name="Tamura T."/>
        </authorList>
    </citation>
    <scope>NUCLEOTIDE SEQUENCE</scope>
    <source>
        <strain evidence="8">NBRC 101916</strain>
    </source>
</reference>
<dbReference type="RefSeq" id="WP_157035167.1">
    <property type="nucleotide sequence ID" value="NZ_AP023354.1"/>
</dbReference>
<feature type="coiled-coil region" evidence="5">
    <location>
        <begin position="147"/>
        <end position="192"/>
    </location>
</feature>
<dbReference type="GO" id="GO:0008234">
    <property type="term" value="F:cysteine-type peptidase activity"/>
    <property type="evidence" value="ECO:0007669"/>
    <property type="project" value="UniProtKB-KW"/>
</dbReference>
<dbReference type="PANTHER" id="PTHR47359">
    <property type="entry name" value="PEPTIDOGLYCAN DL-ENDOPEPTIDASE CWLO"/>
    <property type="match status" value="1"/>
</dbReference>
<feature type="signal peptide" evidence="6">
    <location>
        <begin position="1"/>
        <end position="38"/>
    </location>
</feature>
<dbReference type="GO" id="GO:0006508">
    <property type="term" value="P:proteolysis"/>
    <property type="evidence" value="ECO:0007669"/>
    <property type="project" value="UniProtKB-KW"/>
</dbReference>
<evidence type="ECO:0000256" key="5">
    <source>
        <dbReference type="SAM" id="Coils"/>
    </source>
</evidence>
<evidence type="ECO:0000313" key="9">
    <source>
        <dbReference type="Proteomes" id="UP000680750"/>
    </source>
</evidence>
<keyword evidence="6" id="KW-0732">Signal</keyword>
<name>A0A810KVA6_9ACTN</name>
<sequence>MSVAGTIARPTRRALALLAAAVCATVGVGLVGPTAAHADPSASQLEHGMDSTWSKMETNGEKLKQNEDALAKNERKSKQLGKQIAPLEKKVDAMYKEVGTYAAAAYRGGNLSALNSMLKYGSPTTMLDQMATLDRMAADQHAKVAKYEKAKKRLDASKAKYDKLIASNKAEAKKLSAQKKKLQSDMATMQKQWMKTAAARKNTGTALPQMPYIPGPGGVAVRYAIAHLGDPYVWATAGPNTFDCSGLTSASWAAAGVHMRAYTYSQYAAFPHVTRADLQPGDLVFYNGGEHVAIYIGRYDGTSYVIHAPQPGEYVKVSTLDYPGSWYGAVRP</sequence>
<dbReference type="PANTHER" id="PTHR47359:SF3">
    <property type="entry name" value="NLP_P60 DOMAIN-CONTAINING PROTEIN-RELATED"/>
    <property type="match status" value="1"/>
</dbReference>
<dbReference type="EMBL" id="AP023354">
    <property type="protein sequence ID" value="BCJ26605.1"/>
    <property type="molecule type" value="Genomic_DNA"/>
</dbReference>
<evidence type="ECO:0000313" key="8">
    <source>
        <dbReference type="EMBL" id="BCJ26605.1"/>
    </source>
</evidence>
<organism evidence="8 9">
    <name type="scientific">Actinocatenispora sera</name>
    <dbReference type="NCBI Taxonomy" id="390989"/>
    <lineage>
        <taxon>Bacteria</taxon>
        <taxon>Bacillati</taxon>
        <taxon>Actinomycetota</taxon>
        <taxon>Actinomycetes</taxon>
        <taxon>Micromonosporales</taxon>
        <taxon>Micromonosporaceae</taxon>
        <taxon>Actinocatenispora</taxon>
    </lineage>
</organism>
<dbReference type="PROSITE" id="PS51935">
    <property type="entry name" value="NLPC_P60"/>
    <property type="match status" value="1"/>
</dbReference>
<evidence type="ECO:0000259" key="7">
    <source>
        <dbReference type="PROSITE" id="PS51935"/>
    </source>
</evidence>
<dbReference type="Proteomes" id="UP000680750">
    <property type="component" value="Chromosome"/>
</dbReference>
<feature type="chain" id="PRO_5032890251" description="NlpC/P60 domain-containing protein" evidence="6">
    <location>
        <begin position="39"/>
        <end position="332"/>
    </location>
</feature>
<gene>
    <name evidence="8" type="ORF">Asera_07130</name>
</gene>
<evidence type="ECO:0000256" key="3">
    <source>
        <dbReference type="ARBA" id="ARBA00022801"/>
    </source>
</evidence>
<keyword evidence="2" id="KW-0645">Protease</keyword>